<sequence>MTPVLCLYPVKVWARMACRIIELCHNDLEVKGGTEFECEFEPSQCNGPHLGVGPVISEKVPSVVPVEIEGMGA</sequence>
<gene>
    <name evidence="1" type="ORF">GOBAR_AA36961</name>
</gene>
<evidence type="ECO:0000313" key="2">
    <source>
        <dbReference type="Proteomes" id="UP000239757"/>
    </source>
</evidence>
<dbReference type="AlphaFoldDB" id="A0A2P5VY31"/>
<dbReference type="EMBL" id="KZ670192">
    <property type="protein sequence ID" value="PPR83751.1"/>
    <property type="molecule type" value="Genomic_DNA"/>
</dbReference>
<dbReference type="Proteomes" id="UP000239757">
    <property type="component" value="Unassembled WGS sequence"/>
</dbReference>
<proteinExistence type="predicted"/>
<reference evidence="1 2" key="1">
    <citation type="submission" date="2015-01" db="EMBL/GenBank/DDBJ databases">
        <title>Genome of allotetraploid Gossypium barbadense reveals genomic plasticity and fiber elongation in cotton evolution.</title>
        <authorList>
            <person name="Chen X."/>
            <person name="Liu X."/>
            <person name="Zhao B."/>
            <person name="Zheng H."/>
            <person name="Hu Y."/>
            <person name="Lu G."/>
            <person name="Yang C."/>
            <person name="Chen J."/>
            <person name="Shan C."/>
            <person name="Zhang L."/>
            <person name="Zhou Y."/>
            <person name="Wang L."/>
            <person name="Guo W."/>
            <person name="Bai Y."/>
            <person name="Ruan J."/>
            <person name="Shangguan X."/>
            <person name="Mao Y."/>
            <person name="Jiang J."/>
            <person name="Zhu Y."/>
            <person name="Lei J."/>
            <person name="Kang H."/>
            <person name="Chen S."/>
            <person name="He X."/>
            <person name="Wang R."/>
            <person name="Wang Y."/>
            <person name="Chen J."/>
            <person name="Wang L."/>
            <person name="Yu S."/>
            <person name="Wang B."/>
            <person name="Wei J."/>
            <person name="Song S."/>
            <person name="Lu X."/>
            <person name="Gao Z."/>
            <person name="Gu W."/>
            <person name="Deng X."/>
            <person name="Ma D."/>
            <person name="Wang S."/>
            <person name="Liang W."/>
            <person name="Fang L."/>
            <person name="Cai C."/>
            <person name="Zhu X."/>
            <person name="Zhou B."/>
            <person name="Zhang Y."/>
            <person name="Chen Z."/>
            <person name="Xu S."/>
            <person name="Zhu R."/>
            <person name="Wang S."/>
            <person name="Zhang T."/>
            <person name="Zhao G."/>
        </authorList>
    </citation>
    <scope>NUCLEOTIDE SEQUENCE [LARGE SCALE GENOMIC DNA]</scope>
    <source>
        <strain evidence="2">cv. Xinhai21</strain>
        <tissue evidence="1">Leaf</tissue>
    </source>
</reference>
<organism evidence="1 2">
    <name type="scientific">Gossypium barbadense</name>
    <name type="common">Sea Island cotton</name>
    <name type="synonym">Hibiscus barbadensis</name>
    <dbReference type="NCBI Taxonomy" id="3634"/>
    <lineage>
        <taxon>Eukaryota</taxon>
        <taxon>Viridiplantae</taxon>
        <taxon>Streptophyta</taxon>
        <taxon>Embryophyta</taxon>
        <taxon>Tracheophyta</taxon>
        <taxon>Spermatophyta</taxon>
        <taxon>Magnoliopsida</taxon>
        <taxon>eudicotyledons</taxon>
        <taxon>Gunneridae</taxon>
        <taxon>Pentapetalae</taxon>
        <taxon>rosids</taxon>
        <taxon>malvids</taxon>
        <taxon>Malvales</taxon>
        <taxon>Malvaceae</taxon>
        <taxon>Malvoideae</taxon>
        <taxon>Gossypium</taxon>
    </lineage>
</organism>
<protein>
    <submittedName>
        <fullName evidence="1">Uncharacterized protein</fullName>
    </submittedName>
</protein>
<accession>A0A2P5VY31</accession>
<evidence type="ECO:0000313" key="1">
    <source>
        <dbReference type="EMBL" id="PPR83751.1"/>
    </source>
</evidence>
<name>A0A2P5VY31_GOSBA</name>